<dbReference type="AlphaFoldDB" id="A0AA39NYQ9"/>
<dbReference type="EMBL" id="JAUEPU010000193">
    <property type="protein sequence ID" value="KAK0473843.1"/>
    <property type="molecule type" value="Genomic_DNA"/>
</dbReference>
<organism evidence="1 2">
    <name type="scientific">Armillaria luteobubalina</name>
    <dbReference type="NCBI Taxonomy" id="153913"/>
    <lineage>
        <taxon>Eukaryota</taxon>
        <taxon>Fungi</taxon>
        <taxon>Dikarya</taxon>
        <taxon>Basidiomycota</taxon>
        <taxon>Agaricomycotina</taxon>
        <taxon>Agaricomycetes</taxon>
        <taxon>Agaricomycetidae</taxon>
        <taxon>Agaricales</taxon>
        <taxon>Marasmiineae</taxon>
        <taxon>Physalacriaceae</taxon>
        <taxon>Armillaria</taxon>
    </lineage>
</organism>
<comment type="caution">
    <text evidence="1">The sequence shown here is derived from an EMBL/GenBank/DDBJ whole genome shotgun (WGS) entry which is preliminary data.</text>
</comment>
<dbReference type="Proteomes" id="UP001175228">
    <property type="component" value="Unassembled WGS sequence"/>
</dbReference>
<reference evidence="1" key="1">
    <citation type="submission" date="2023-06" db="EMBL/GenBank/DDBJ databases">
        <authorList>
            <consortium name="Lawrence Berkeley National Laboratory"/>
            <person name="Ahrendt S."/>
            <person name="Sahu N."/>
            <person name="Indic B."/>
            <person name="Wong-Bajracharya J."/>
            <person name="Merenyi Z."/>
            <person name="Ke H.-M."/>
            <person name="Monk M."/>
            <person name="Kocsube S."/>
            <person name="Drula E."/>
            <person name="Lipzen A."/>
            <person name="Balint B."/>
            <person name="Henrissat B."/>
            <person name="Andreopoulos B."/>
            <person name="Martin F.M."/>
            <person name="Harder C.B."/>
            <person name="Rigling D."/>
            <person name="Ford K.L."/>
            <person name="Foster G.D."/>
            <person name="Pangilinan J."/>
            <person name="Papanicolaou A."/>
            <person name="Barry K."/>
            <person name="LaButti K."/>
            <person name="Viragh M."/>
            <person name="Koriabine M."/>
            <person name="Yan M."/>
            <person name="Riley R."/>
            <person name="Champramary S."/>
            <person name="Plett K.L."/>
            <person name="Tsai I.J."/>
            <person name="Slot J."/>
            <person name="Sipos G."/>
            <person name="Plett J."/>
            <person name="Nagy L.G."/>
            <person name="Grigoriev I.V."/>
        </authorList>
    </citation>
    <scope>NUCLEOTIDE SEQUENCE</scope>
    <source>
        <strain evidence="1">HWK02</strain>
    </source>
</reference>
<gene>
    <name evidence="1" type="ORF">EDD18DRAFT_1339646</name>
</gene>
<evidence type="ECO:0008006" key="3">
    <source>
        <dbReference type="Google" id="ProtNLM"/>
    </source>
</evidence>
<accession>A0AA39NYQ9</accession>
<sequence length="592" mass="67204">MYLSNARSGWESVKLKTKVGVYKCQWMSQKLLRKLLDAHRKSDRKTGRTGQFPQVAISSQTEIGQTEESIKVPNQRVYTGKKPVISSSLANTPCSGLGIPGLLNLLNITLGSSYTLDTPSLSFVLKDCIAQNYDFGTAYGRLRSAWYNQGRSVLQIDLWKREAKDVTWRRNALDGSRIVDSRMKPRRVWDLYSNRVVPYWSSLKRPRPISHAWVSEVDRVDLLTPINGCEWPVPIPKGANLDLIRIEMLNLGAEYAWLDVLCLRQRGGTEGGSACGRVETRCANHRSDILWYTSGRPLSFKAGDLDSEWCWFRRAWTVQEVGWERVIAGDTPDGPLHSKPIDEVGHYEQEASTIFHKQLMSAESTLNGLYGTLSAMQDRISTNPVDKVAGLAFSLKARSIPAYYESQSLEDAWTSLINEMDPFYRGILLFTYPEPGTGCKKWRPSWKQIMTKSLPNVTDSLDWVAFVGKDNDDWCEELRIEKGFVRALAEGNVERIDRHGELVVEDAYGKVHVFNILASHQHPIPEDMYTLLGSTPLFSWNGEIRSPQYWVVGQRLPNKRFEKVSVFKMTDLDEINRLIALTLSAKSRMILA</sequence>
<evidence type="ECO:0000313" key="1">
    <source>
        <dbReference type="EMBL" id="KAK0473843.1"/>
    </source>
</evidence>
<proteinExistence type="predicted"/>
<name>A0AA39NYQ9_9AGAR</name>
<protein>
    <recommendedName>
        <fullName evidence="3">Heterokaryon incompatibility domain-containing protein</fullName>
    </recommendedName>
</protein>
<keyword evidence="2" id="KW-1185">Reference proteome</keyword>
<evidence type="ECO:0000313" key="2">
    <source>
        <dbReference type="Proteomes" id="UP001175228"/>
    </source>
</evidence>